<dbReference type="HOGENOM" id="CLU_070562_2_0_11"/>
<organism evidence="2 3">
    <name type="scientific">Scardovia inopinata F0304</name>
    <dbReference type="NCBI Taxonomy" id="641146"/>
    <lineage>
        <taxon>Bacteria</taxon>
        <taxon>Bacillati</taxon>
        <taxon>Actinomycetota</taxon>
        <taxon>Actinomycetes</taxon>
        <taxon>Bifidobacteriales</taxon>
        <taxon>Bifidobacteriaceae</taxon>
        <taxon>Scardovia</taxon>
    </lineage>
</organism>
<comment type="caution">
    <text evidence="2">The sequence shown here is derived from an EMBL/GenBank/DDBJ whole genome shotgun (WGS) entry which is preliminary data.</text>
</comment>
<gene>
    <name evidence="2" type="ORF">HMPREF9020_00884</name>
</gene>
<dbReference type="eggNOG" id="COG0778">
    <property type="taxonomic scope" value="Bacteria"/>
</dbReference>
<dbReference type="Gene3D" id="3.40.109.10">
    <property type="entry name" value="NADH Oxidase"/>
    <property type="match status" value="1"/>
</dbReference>
<protein>
    <recommendedName>
        <fullName evidence="1">Putative nitroreductase TM1586 domain-containing protein</fullName>
    </recommendedName>
</protein>
<keyword evidence="3" id="KW-1185">Reference proteome</keyword>
<feature type="domain" description="Putative nitroreductase TM1586" evidence="1">
    <location>
        <begin position="4"/>
        <end position="215"/>
    </location>
</feature>
<name>W5IK20_SCAIO</name>
<dbReference type="InterPro" id="IPR000415">
    <property type="entry name" value="Nitroreductase-like"/>
</dbReference>
<dbReference type="InterPro" id="IPR029478">
    <property type="entry name" value="TM1586_NiRdase"/>
</dbReference>
<sequence>MSMQEAMKERHRVRKFTDRKIPASLVEKLQARAEENNEKYGLSIRLVLNNPRGLTSLARLGSAKNAVNFFLLSGPAAIGATELDSRLGYAGADLILYARSLGLDTWWCGGLFSKKEARRITGPDFTSNGIIVIGYGLTHGSNHKSKSAEEISSYQGQAPQWFTRGVEALLLAPTAFNKQPFTVTGEGQTVSLTSGGGIYSGINLGIGRYFFELGAGKDNFRWA</sequence>
<dbReference type="Pfam" id="PF14512">
    <property type="entry name" value="TM1586_NiRdase"/>
    <property type="match status" value="1"/>
</dbReference>
<evidence type="ECO:0000313" key="3">
    <source>
        <dbReference type="Proteomes" id="UP000005777"/>
    </source>
</evidence>
<dbReference type="AlphaFoldDB" id="W5IK20"/>
<dbReference type="SUPFAM" id="SSF55469">
    <property type="entry name" value="FMN-dependent nitroreductase-like"/>
    <property type="match status" value="1"/>
</dbReference>
<evidence type="ECO:0000259" key="1">
    <source>
        <dbReference type="Pfam" id="PF14512"/>
    </source>
</evidence>
<dbReference type="GO" id="GO:0016491">
    <property type="term" value="F:oxidoreductase activity"/>
    <property type="evidence" value="ECO:0007669"/>
    <property type="project" value="InterPro"/>
</dbReference>
<proteinExistence type="predicted"/>
<reference evidence="2 3" key="1">
    <citation type="submission" date="2012-01" db="EMBL/GenBank/DDBJ databases">
        <title>The Genome Sequence of Scardovia inopinata F0304.</title>
        <authorList>
            <consortium name="The Broad Institute Genome Sequencing Platform"/>
            <person name="Ward D."/>
            <person name="Earl A."/>
            <person name="Feldgarden M."/>
            <person name="Gevers D."/>
            <person name="Young S."/>
            <person name="Zeng Q."/>
            <person name="Koehrsen M."/>
            <person name="Alvarado L."/>
            <person name="Berlin A.M."/>
            <person name="Borenstein D."/>
            <person name="Chapman S.B."/>
            <person name="Chen Z."/>
            <person name="Engels R."/>
            <person name="Freedman E."/>
            <person name="Gellesch M."/>
            <person name="Goldberg J."/>
            <person name="Griggs A."/>
            <person name="Gujja S."/>
            <person name="Heilman E.R."/>
            <person name="Heiman D.I."/>
            <person name="Hepburn T.A."/>
            <person name="Howarth C."/>
            <person name="Jen D."/>
            <person name="Larson L."/>
            <person name="Mehta T."/>
            <person name="Park D."/>
            <person name="Pearson M."/>
            <person name="Richards J."/>
            <person name="Roberts A."/>
            <person name="Saif S."/>
            <person name="Shea T.D."/>
            <person name="Shenoy N."/>
            <person name="Sisk P."/>
            <person name="Stolte C."/>
            <person name="Sykes S.N."/>
            <person name="Walk T."/>
            <person name="White J."/>
            <person name="Yandava C."/>
            <person name="Izard J."/>
            <person name="Baranova O.V."/>
            <person name="Blanton J.M."/>
            <person name="Tanner A.C."/>
            <person name="Dewhirst F."/>
            <person name="Haas B."/>
            <person name="Nusbaum C."/>
            <person name="Birren B."/>
        </authorList>
    </citation>
    <scope>NUCLEOTIDE SEQUENCE [LARGE SCALE GENOMIC DNA]</scope>
    <source>
        <strain evidence="2 3">F0304</strain>
    </source>
</reference>
<dbReference type="Proteomes" id="UP000005777">
    <property type="component" value="Unassembled WGS sequence"/>
</dbReference>
<evidence type="ECO:0000313" key="2">
    <source>
        <dbReference type="EMBL" id="EFG27245.2"/>
    </source>
</evidence>
<dbReference type="EMBL" id="ADCX01000004">
    <property type="protein sequence ID" value="EFG27245.2"/>
    <property type="molecule type" value="Genomic_DNA"/>
</dbReference>
<accession>W5IK20</accession>